<feature type="non-terminal residue" evidence="5">
    <location>
        <position position="283"/>
    </location>
</feature>
<evidence type="ECO:0000313" key="5">
    <source>
        <dbReference type="EMBL" id="EQD37855.1"/>
    </source>
</evidence>
<dbReference type="InterPro" id="IPR050168">
    <property type="entry name" value="AAA_ATPase_domain"/>
</dbReference>
<dbReference type="Gene3D" id="3.40.50.300">
    <property type="entry name" value="P-loop containing nucleotide triphosphate hydrolases"/>
    <property type="match status" value="1"/>
</dbReference>
<name>T1A7L6_9ZZZZ</name>
<dbReference type="Gene3D" id="1.10.8.60">
    <property type="match status" value="2"/>
</dbReference>
<evidence type="ECO:0000256" key="2">
    <source>
        <dbReference type="ARBA" id="ARBA00022840"/>
    </source>
</evidence>
<dbReference type="PROSITE" id="PS00674">
    <property type="entry name" value="AAA"/>
    <property type="match status" value="1"/>
</dbReference>
<dbReference type="SMART" id="SM00382">
    <property type="entry name" value="AAA"/>
    <property type="match status" value="1"/>
</dbReference>
<dbReference type="Pfam" id="PF00004">
    <property type="entry name" value="AAA"/>
    <property type="match status" value="1"/>
</dbReference>
<keyword evidence="1" id="KW-0547">Nucleotide-binding</keyword>
<reference evidence="5" key="1">
    <citation type="submission" date="2013-08" db="EMBL/GenBank/DDBJ databases">
        <authorList>
            <person name="Mendez C."/>
            <person name="Richter M."/>
            <person name="Ferrer M."/>
            <person name="Sanchez J."/>
        </authorList>
    </citation>
    <scope>NUCLEOTIDE SEQUENCE</scope>
</reference>
<protein>
    <submittedName>
        <fullName evidence="5">AAA family ATPase, subfamily protein</fullName>
    </submittedName>
</protein>
<dbReference type="PANTHER" id="PTHR23077">
    <property type="entry name" value="AAA-FAMILY ATPASE"/>
    <property type="match status" value="1"/>
</dbReference>
<dbReference type="PANTHER" id="PTHR23077:SF171">
    <property type="entry name" value="NUCLEAR VALOSIN-CONTAINING PROTEIN-LIKE"/>
    <property type="match status" value="1"/>
</dbReference>
<dbReference type="AlphaFoldDB" id="T1A7L6"/>
<evidence type="ECO:0000256" key="1">
    <source>
        <dbReference type="ARBA" id="ARBA00022741"/>
    </source>
</evidence>
<dbReference type="InterPro" id="IPR003960">
    <property type="entry name" value="ATPase_AAA_CS"/>
</dbReference>
<gene>
    <name evidence="5" type="ORF">B2A_11745</name>
</gene>
<feature type="domain" description="AAA+ ATPase" evidence="4">
    <location>
        <begin position="115"/>
        <end position="250"/>
    </location>
</feature>
<organism evidence="5">
    <name type="scientific">mine drainage metagenome</name>
    <dbReference type="NCBI Taxonomy" id="410659"/>
    <lineage>
        <taxon>unclassified sequences</taxon>
        <taxon>metagenomes</taxon>
        <taxon>ecological metagenomes</taxon>
    </lineage>
</organism>
<dbReference type="GO" id="GO:0016887">
    <property type="term" value="F:ATP hydrolysis activity"/>
    <property type="evidence" value="ECO:0007669"/>
    <property type="project" value="InterPro"/>
</dbReference>
<proteinExistence type="predicted"/>
<evidence type="ECO:0000256" key="3">
    <source>
        <dbReference type="ARBA" id="ARBA00023054"/>
    </source>
</evidence>
<accession>T1A7L6</accession>
<keyword evidence="3" id="KW-0175">Coiled coil</keyword>
<dbReference type="FunFam" id="3.40.50.300:FF:001025">
    <property type="entry name" value="ATPase family, AAA domain-containing 2B"/>
    <property type="match status" value="1"/>
</dbReference>
<dbReference type="Pfam" id="PF17862">
    <property type="entry name" value="AAA_lid_3"/>
    <property type="match status" value="1"/>
</dbReference>
<dbReference type="InterPro" id="IPR003593">
    <property type="entry name" value="AAA+_ATPase"/>
</dbReference>
<evidence type="ECO:0000259" key="4">
    <source>
        <dbReference type="SMART" id="SM00382"/>
    </source>
</evidence>
<dbReference type="InterPro" id="IPR003959">
    <property type="entry name" value="ATPase_AAA_core"/>
</dbReference>
<dbReference type="InterPro" id="IPR041569">
    <property type="entry name" value="AAA_lid_3"/>
</dbReference>
<dbReference type="EMBL" id="AUZZ01008489">
    <property type="protein sequence ID" value="EQD37855.1"/>
    <property type="molecule type" value="Genomic_DNA"/>
</dbReference>
<dbReference type="GO" id="GO:0005524">
    <property type="term" value="F:ATP binding"/>
    <property type="evidence" value="ECO:0007669"/>
    <property type="project" value="UniProtKB-KW"/>
</dbReference>
<reference evidence="5" key="2">
    <citation type="journal article" date="2014" name="ISME J.">
        <title>Microbial stratification in low pH oxic and suboxic macroscopic growths along an acid mine drainage.</title>
        <authorList>
            <person name="Mendez-Garcia C."/>
            <person name="Mesa V."/>
            <person name="Sprenger R.R."/>
            <person name="Richter M."/>
            <person name="Diez M.S."/>
            <person name="Solano J."/>
            <person name="Bargiela R."/>
            <person name="Golyshina O.V."/>
            <person name="Manteca A."/>
            <person name="Ramos J.L."/>
            <person name="Gallego J.R."/>
            <person name="Llorente I."/>
            <person name="Martins Dos Santos V.A."/>
            <person name="Jensen O.N."/>
            <person name="Pelaez A.I."/>
            <person name="Sanchez J."/>
            <person name="Ferrer M."/>
        </authorList>
    </citation>
    <scope>NUCLEOTIDE SEQUENCE</scope>
</reference>
<sequence>ERFSGADLANLVREATTVAVRRQMTGGGRGSISMDDFRAVTGRMKPSISLRMIAEYETMKLDYERKMHQTHRTERRVLVRWDDVGGLENVKGAIREYVELPLTRPELMESYRIKSGRGILLFGPPGCGKTHVMRAAANELNVPMQIVNGPELVSALAGQSEAAIREVLYRARENAPSIIFFDEIDAIASKDSMRTPEVSRAVSQFLTEMDGIRPKDKVIIVATTNRPQTLDPALLRPGRFDKIFYVPPPDSTARRDIFRIHLAGVPVDGDVDYTLLAERTPGF</sequence>
<comment type="caution">
    <text evidence="5">The sequence shown here is derived from an EMBL/GenBank/DDBJ whole genome shotgun (WGS) entry which is preliminary data.</text>
</comment>
<dbReference type="SUPFAM" id="SSF52540">
    <property type="entry name" value="P-loop containing nucleoside triphosphate hydrolases"/>
    <property type="match status" value="1"/>
</dbReference>
<dbReference type="InterPro" id="IPR027417">
    <property type="entry name" value="P-loop_NTPase"/>
</dbReference>
<keyword evidence="2" id="KW-0067">ATP-binding</keyword>
<feature type="non-terminal residue" evidence="5">
    <location>
        <position position="1"/>
    </location>
</feature>